<evidence type="ECO:0000313" key="5">
    <source>
        <dbReference type="Proteomes" id="UP001596028"/>
    </source>
</evidence>
<dbReference type="Pfam" id="PF20155">
    <property type="entry name" value="TMP_3"/>
    <property type="match status" value="1"/>
</dbReference>
<feature type="compositionally biased region" description="Gly residues" evidence="1">
    <location>
        <begin position="120"/>
        <end position="144"/>
    </location>
</feature>
<keyword evidence="2" id="KW-0472">Membrane</keyword>
<feature type="region of interest" description="Disordered" evidence="1">
    <location>
        <begin position="118"/>
        <end position="144"/>
    </location>
</feature>
<evidence type="ECO:0000256" key="2">
    <source>
        <dbReference type="SAM" id="Phobius"/>
    </source>
</evidence>
<dbReference type="RefSeq" id="WP_378102500.1">
    <property type="nucleotide sequence ID" value="NZ_JBHSEP010000031.1"/>
</dbReference>
<feature type="domain" description="Tape measure protein N-terminal" evidence="3">
    <location>
        <begin position="159"/>
        <end position="345"/>
    </location>
</feature>
<keyword evidence="5" id="KW-1185">Reference proteome</keyword>
<protein>
    <submittedName>
        <fullName evidence="4">Tape measure protein</fullName>
    </submittedName>
</protein>
<sequence length="707" mass="75638">MATVTSALGMMNQLSRALDRVTGRVYVLNVALERTRRLVERPAILRVSLNTTAVRPIRVRVHLDTAQALARAAALRLQILSRIGTITASVQLSSNLTSMLSQLIGLVRQLSEAVRNIPPLGGGGGGSGGGSGGSGGGSSGGGGGGSQMLKKLLASADLKSAMRISDEYMTIRAKLDFVNDGLQTTEQLQQKVFAAAGRSRVSYADMAQAVGRMGAASGAFGSKDEVIAFAETAQKSFRISGADAGGQQAGMQQLSQAMVTGKLEGEGFRSILENAPMLAQAIANYTGQSQAELLELSKEGRITADILKNAMFAATDEINQKFELLPLTFGDVRNQIQNDALRAFGPVIEQINGFLNSDVGASFIHNIGIAVQAAALLLEAMVTGIEAIANAIAENWPIIEPILVALGSVLLAVIIVKIWTVTAALYAQVAALYAQAAAWMAAYWPVVLIVMAIVAIIYALIKMGVTADQIVGFIVGLFRGLYTFYTNFTAMLYNIFASFAEFFKNFLNHPVYSAKRLFANFVNSVLDMVKKIAEAIDWVFGSDLAGGLTSLQQQMSDWVGEMPEGYKVVQRMEQKSLVDEAKKGYDAGSSWMKGVSGKLKGFNLDKLMEFGAEAFAGFGDNPHETPNIGKVGEVGRINNTVDISSEDLKMMRELAEMKNIQNFVSLTPSISFGDTHIRNESDLDTIIMRITDSLNQDIAASADAAYG</sequence>
<reference evidence="5" key="1">
    <citation type="journal article" date="2019" name="Int. J. Syst. Evol. Microbiol.">
        <title>The Global Catalogue of Microorganisms (GCM) 10K type strain sequencing project: providing services to taxonomists for standard genome sequencing and annotation.</title>
        <authorList>
            <consortium name="The Broad Institute Genomics Platform"/>
            <consortium name="The Broad Institute Genome Sequencing Center for Infectious Disease"/>
            <person name="Wu L."/>
            <person name="Ma J."/>
        </authorList>
    </citation>
    <scope>NUCLEOTIDE SEQUENCE [LARGE SCALE GENOMIC DNA]</scope>
    <source>
        <strain evidence="5">CCUG 49571</strain>
    </source>
</reference>
<evidence type="ECO:0000259" key="3">
    <source>
        <dbReference type="Pfam" id="PF20155"/>
    </source>
</evidence>
<keyword evidence="2" id="KW-1133">Transmembrane helix</keyword>
<feature type="transmembrane region" description="Helical" evidence="2">
    <location>
        <begin position="438"/>
        <end position="461"/>
    </location>
</feature>
<name>A0ABV9FLH7_9BACL</name>
<organism evidence="4 5">
    <name type="scientific">Cohnella hongkongensis</name>
    <dbReference type="NCBI Taxonomy" id="178337"/>
    <lineage>
        <taxon>Bacteria</taxon>
        <taxon>Bacillati</taxon>
        <taxon>Bacillota</taxon>
        <taxon>Bacilli</taxon>
        <taxon>Bacillales</taxon>
        <taxon>Paenibacillaceae</taxon>
        <taxon>Cohnella</taxon>
    </lineage>
</organism>
<comment type="caution">
    <text evidence="4">The sequence shown here is derived from an EMBL/GenBank/DDBJ whole genome shotgun (WGS) entry which is preliminary data.</text>
</comment>
<evidence type="ECO:0000313" key="4">
    <source>
        <dbReference type="EMBL" id="MFC4601855.1"/>
    </source>
</evidence>
<proteinExistence type="predicted"/>
<dbReference type="NCBIfam" id="TIGR02675">
    <property type="entry name" value="tape_meas_nterm"/>
    <property type="match status" value="1"/>
</dbReference>
<gene>
    <name evidence="4" type="ORF">ACFO3S_26700</name>
</gene>
<keyword evidence="2" id="KW-0812">Transmembrane</keyword>
<dbReference type="EMBL" id="JBHSEP010000031">
    <property type="protein sequence ID" value="MFC4601855.1"/>
    <property type="molecule type" value="Genomic_DNA"/>
</dbReference>
<dbReference type="InterPro" id="IPR013491">
    <property type="entry name" value="Tape_meas_N"/>
</dbReference>
<accession>A0ABV9FLH7</accession>
<dbReference type="Proteomes" id="UP001596028">
    <property type="component" value="Unassembled WGS sequence"/>
</dbReference>
<feature type="transmembrane region" description="Helical" evidence="2">
    <location>
        <begin position="402"/>
        <end position="426"/>
    </location>
</feature>
<feature type="transmembrane region" description="Helical" evidence="2">
    <location>
        <begin position="473"/>
        <end position="496"/>
    </location>
</feature>
<evidence type="ECO:0000256" key="1">
    <source>
        <dbReference type="SAM" id="MobiDB-lite"/>
    </source>
</evidence>